<protein>
    <submittedName>
        <fullName evidence="4">Uncharacterized protein</fullName>
    </submittedName>
</protein>
<feature type="compositionally biased region" description="Basic and acidic residues" evidence="2">
    <location>
        <begin position="248"/>
        <end position="269"/>
    </location>
</feature>
<accession>A0A7H0SR68</accession>
<dbReference type="RefSeq" id="WP_187974353.1">
    <property type="nucleotide sequence ID" value="NZ_CP046884.1"/>
</dbReference>
<evidence type="ECO:0000256" key="1">
    <source>
        <dbReference type="SAM" id="Coils"/>
    </source>
</evidence>
<reference evidence="4 5" key="1">
    <citation type="submission" date="2019-12" db="EMBL/GenBank/DDBJ databases">
        <title>Corynebacterium sp. nov., isolated from feces of the Anser Albifrons in China.</title>
        <authorList>
            <person name="Liu Q."/>
        </authorList>
    </citation>
    <scope>NUCLEOTIDE SEQUENCE [LARGE SCALE GENOMIC DNA]</scope>
    <source>
        <strain evidence="4 5">4H37-19</strain>
    </source>
</reference>
<dbReference type="KEGG" id="cpoy:GP475_10685"/>
<name>A0A7H0SR68_9CORY</name>
<feature type="compositionally biased region" description="Basic and acidic residues" evidence="2">
    <location>
        <begin position="295"/>
        <end position="304"/>
    </location>
</feature>
<evidence type="ECO:0000313" key="5">
    <source>
        <dbReference type="Proteomes" id="UP000516320"/>
    </source>
</evidence>
<feature type="compositionally biased region" description="Polar residues" evidence="2">
    <location>
        <begin position="305"/>
        <end position="328"/>
    </location>
</feature>
<keyword evidence="3" id="KW-0812">Transmembrane</keyword>
<keyword evidence="3" id="KW-1133">Transmembrane helix</keyword>
<feature type="transmembrane region" description="Helical" evidence="3">
    <location>
        <begin position="20"/>
        <end position="37"/>
    </location>
</feature>
<keyword evidence="3" id="KW-0472">Membrane</keyword>
<dbReference type="AlphaFoldDB" id="A0A7H0SR68"/>
<feature type="compositionally biased region" description="Polar residues" evidence="2">
    <location>
        <begin position="181"/>
        <end position="192"/>
    </location>
</feature>
<dbReference type="InterPro" id="IPR046706">
    <property type="entry name" value="DUF6779"/>
</dbReference>
<feature type="compositionally biased region" description="Acidic residues" evidence="2">
    <location>
        <begin position="200"/>
        <end position="209"/>
    </location>
</feature>
<feature type="transmembrane region" description="Helical" evidence="3">
    <location>
        <begin position="43"/>
        <end position="63"/>
    </location>
</feature>
<keyword evidence="1" id="KW-0175">Coiled coil</keyword>
<organism evidence="4 5">
    <name type="scientific">Corynebacterium poyangense</name>
    <dbReference type="NCBI Taxonomy" id="2684405"/>
    <lineage>
        <taxon>Bacteria</taxon>
        <taxon>Bacillati</taxon>
        <taxon>Actinomycetota</taxon>
        <taxon>Actinomycetes</taxon>
        <taxon>Mycobacteriales</taxon>
        <taxon>Corynebacteriaceae</taxon>
        <taxon>Corynebacterium</taxon>
    </lineage>
</organism>
<gene>
    <name evidence="4" type="ORF">GP475_10685</name>
</gene>
<evidence type="ECO:0000256" key="3">
    <source>
        <dbReference type="SAM" id="Phobius"/>
    </source>
</evidence>
<keyword evidence="5" id="KW-1185">Reference proteome</keyword>
<sequence>MSAQSPDNEPKGSVDRGQILLILLIVLALIASLIMLITDSSGALKLALLASLWAAIIGFFLVTRYRRQAEASRRELEYARDLYHAEMECAEAEMEAEHERFAREYAEKQRDEHVAALEKIQDQLGQLRGHLESIAGQTFEYEPAALKAEARRVLEIEQDAARSTSSTWGDSAADRGEKVSVVNTPDQTSTKKASAKREETEAEAYEADVPEPKTEQPRRTPSADAVAGRIGQQPSHPIRYPWATGQPADKEHNPREKRAQHKKPAESAAKHAPKFSTQSPDSSSSGGGRRRKPEPRRSRQERNQAQHSAAGSKPSNDETATLSFNTGAFSAVKWDNNSQPGHHERPDTTAGADRGRRRADDRHQGSFTVAELLARAQEEKTKKRGDR</sequence>
<evidence type="ECO:0000256" key="2">
    <source>
        <dbReference type="SAM" id="MobiDB-lite"/>
    </source>
</evidence>
<dbReference type="EMBL" id="CP046884">
    <property type="protein sequence ID" value="QNQ91043.1"/>
    <property type="molecule type" value="Genomic_DNA"/>
</dbReference>
<proteinExistence type="predicted"/>
<dbReference type="Proteomes" id="UP000516320">
    <property type="component" value="Chromosome"/>
</dbReference>
<feature type="region of interest" description="Disordered" evidence="2">
    <location>
        <begin position="160"/>
        <end position="368"/>
    </location>
</feature>
<feature type="coiled-coil region" evidence="1">
    <location>
        <begin position="91"/>
        <end position="123"/>
    </location>
</feature>
<dbReference type="Pfam" id="PF20570">
    <property type="entry name" value="DUF6779"/>
    <property type="match status" value="1"/>
</dbReference>
<evidence type="ECO:0000313" key="4">
    <source>
        <dbReference type="EMBL" id="QNQ91043.1"/>
    </source>
</evidence>